<keyword evidence="1" id="KW-1133">Transmembrane helix</keyword>
<keyword evidence="1" id="KW-0472">Membrane</keyword>
<feature type="transmembrane region" description="Helical" evidence="1">
    <location>
        <begin position="85"/>
        <end position="106"/>
    </location>
</feature>
<dbReference type="Proteomes" id="UP000029998">
    <property type="component" value="Unassembled WGS sequence"/>
</dbReference>
<dbReference type="AlphaFoldDB" id="A0A0A0F0Y5"/>
<organism evidence="2 3">
    <name type="scientific">Lysobacter daejeonensis GH1-9</name>
    <dbReference type="NCBI Taxonomy" id="1385517"/>
    <lineage>
        <taxon>Bacteria</taxon>
        <taxon>Pseudomonadati</taxon>
        <taxon>Pseudomonadota</taxon>
        <taxon>Gammaproteobacteria</taxon>
        <taxon>Lysobacterales</taxon>
        <taxon>Lysobacteraceae</taxon>
        <taxon>Aerolutibacter</taxon>
    </lineage>
</organism>
<evidence type="ECO:0008006" key="4">
    <source>
        <dbReference type="Google" id="ProtNLM"/>
    </source>
</evidence>
<dbReference type="EMBL" id="AVPU01000001">
    <property type="protein sequence ID" value="KGM56240.1"/>
    <property type="molecule type" value="Genomic_DNA"/>
</dbReference>
<feature type="transmembrane region" description="Helical" evidence="1">
    <location>
        <begin position="7"/>
        <end position="31"/>
    </location>
</feature>
<comment type="caution">
    <text evidence="2">The sequence shown here is derived from an EMBL/GenBank/DDBJ whole genome shotgun (WGS) entry which is preliminary data.</text>
</comment>
<keyword evidence="1" id="KW-0812">Transmembrane</keyword>
<sequence length="122" mass="12938">MQRLLSLFPYGHAGTGLVLLRFAVAAGLALSDPVTLPWTQTGTAYFVAGVMLLALLAGLLTRLTAMLCCFAAIARLHDLELTMALLPPLMFGLCAAALMLLGPGAYSMDAMLFGRRVVKIPD</sequence>
<evidence type="ECO:0000313" key="2">
    <source>
        <dbReference type="EMBL" id="KGM56240.1"/>
    </source>
</evidence>
<protein>
    <recommendedName>
        <fullName evidence="4">DoxX family protein</fullName>
    </recommendedName>
</protein>
<dbReference type="RefSeq" id="WP_036133444.1">
    <property type="nucleotide sequence ID" value="NZ_AVPU01000001.1"/>
</dbReference>
<dbReference type="OrthoDB" id="5959239at2"/>
<gene>
    <name evidence="2" type="ORF">N800_08495</name>
</gene>
<accession>A0A0A0F0Y5</accession>
<keyword evidence="3" id="KW-1185">Reference proteome</keyword>
<evidence type="ECO:0000313" key="3">
    <source>
        <dbReference type="Proteomes" id="UP000029998"/>
    </source>
</evidence>
<evidence type="ECO:0000256" key="1">
    <source>
        <dbReference type="SAM" id="Phobius"/>
    </source>
</evidence>
<reference evidence="2 3" key="1">
    <citation type="submission" date="2013-08" db="EMBL/GenBank/DDBJ databases">
        <title>Genome sequencing of Lysobacter.</title>
        <authorList>
            <person name="Zhang S."/>
            <person name="Wang G."/>
        </authorList>
    </citation>
    <scope>NUCLEOTIDE SEQUENCE [LARGE SCALE GENOMIC DNA]</scope>
    <source>
        <strain evidence="2 3">GH1-9</strain>
    </source>
</reference>
<name>A0A0A0F0Y5_9GAMM</name>
<proteinExistence type="predicted"/>
<feature type="transmembrane region" description="Helical" evidence="1">
    <location>
        <begin position="43"/>
        <end position="73"/>
    </location>
</feature>